<comment type="subcellular location">
    <subcellularLocation>
        <location evidence="1">Secreted</location>
    </subcellularLocation>
</comment>
<gene>
    <name evidence="4" type="ORF">SAMN05444370_1086</name>
</gene>
<name>A0A1H4CSS0_9RHOB</name>
<dbReference type="InterPro" id="IPR011049">
    <property type="entry name" value="Serralysin-like_metalloprot_C"/>
</dbReference>
<feature type="region of interest" description="Disordered" evidence="3">
    <location>
        <begin position="223"/>
        <end position="254"/>
    </location>
</feature>
<dbReference type="GO" id="GO:0005509">
    <property type="term" value="F:calcium ion binding"/>
    <property type="evidence" value="ECO:0007669"/>
    <property type="project" value="InterPro"/>
</dbReference>
<reference evidence="4 5" key="1">
    <citation type="submission" date="2016-10" db="EMBL/GenBank/DDBJ databases">
        <authorList>
            <person name="de Groot N.N."/>
        </authorList>
    </citation>
    <scope>NUCLEOTIDE SEQUENCE [LARGE SCALE GENOMIC DNA]</scope>
    <source>
        <strain evidence="4 5">DSM 15345</strain>
    </source>
</reference>
<dbReference type="GO" id="GO:0005576">
    <property type="term" value="C:extracellular region"/>
    <property type="evidence" value="ECO:0007669"/>
    <property type="project" value="UniProtKB-SubCell"/>
</dbReference>
<dbReference type="Proteomes" id="UP000198703">
    <property type="component" value="Unassembled WGS sequence"/>
</dbReference>
<feature type="compositionally biased region" description="Acidic residues" evidence="3">
    <location>
        <begin position="223"/>
        <end position="232"/>
    </location>
</feature>
<dbReference type="STRING" id="89524.SAMN05444370_1086"/>
<evidence type="ECO:0000256" key="2">
    <source>
        <dbReference type="ARBA" id="ARBA00022525"/>
    </source>
</evidence>
<dbReference type="SUPFAM" id="SSF51120">
    <property type="entry name" value="beta-Roll"/>
    <property type="match status" value="2"/>
</dbReference>
<organism evidence="4 5">
    <name type="scientific">Rubrimonas cliftonensis</name>
    <dbReference type="NCBI Taxonomy" id="89524"/>
    <lineage>
        <taxon>Bacteria</taxon>
        <taxon>Pseudomonadati</taxon>
        <taxon>Pseudomonadota</taxon>
        <taxon>Alphaproteobacteria</taxon>
        <taxon>Rhodobacterales</taxon>
        <taxon>Paracoccaceae</taxon>
        <taxon>Rubrimonas</taxon>
    </lineage>
</organism>
<dbReference type="Gene3D" id="2.150.10.10">
    <property type="entry name" value="Serralysin-like metalloprotease, C-terminal"/>
    <property type="match status" value="3"/>
</dbReference>
<dbReference type="PRINTS" id="PR00313">
    <property type="entry name" value="CABNDNGRPT"/>
</dbReference>
<sequence>MWSCIVATFTLPVLAIRFQDETETVTAFANRTLELQGPADAAFSYQVLFTEESGVQVVEITSDTTSERFVGVDDNDGPEEELIVRIIRSNGLSHTLLSLYDEETNFDNFVLLGGDPLPAIANAAEAQAFVNSITDFQPVTSGPFGPGVSIPLSGLPGVVIDGETPPITEQPGSIVVEIPDLGELTVAGATEGPDLLIGTPGPDTIDALGGNDTVRGLDSDDDIALGDGDDSVVSDAGNDTIRGGAGDDTIKSGDGDDLIDAGDGADIVLSGDGNDTILGGDGDDILKPGRGDDVMDGGAGDDILVGFRGDEVLVGGAGNDTLLGNLDDDTITGGAGDDRLQGGPGRDVFVFDTPEWGDDRIVLDFLPQSDTLDFRGSGLTLADLSITQAGGNVLIEAGDSSILVNSQRFGALDVADFAGDVLLFG</sequence>
<dbReference type="PANTHER" id="PTHR38340:SF1">
    <property type="entry name" value="S-LAYER PROTEIN"/>
    <property type="match status" value="1"/>
</dbReference>
<dbReference type="AlphaFoldDB" id="A0A1H4CSS0"/>
<protein>
    <submittedName>
        <fullName evidence="4">Hemolysin-type calcium-binding repeat-containing protein</fullName>
    </submittedName>
</protein>
<evidence type="ECO:0000256" key="1">
    <source>
        <dbReference type="ARBA" id="ARBA00004613"/>
    </source>
</evidence>
<keyword evidence="5" id="KW-1185">Reference proteome</keyword>
<keyword evidence="2" id="KW-0964">Secreted</keyword>
<dbReference type="InterPro" id="IPR001343">
    <property type="entry name" value="Hemolysn_Ca-bd"/>
</dbReference>
<accession>A0A1H4CSS0</accession>
<evidence type="ECO:0000313" key="4">
    <source>
        <dbReference type="EMBL" id="SEA63358.1"/>
    </source>
</evidence>
<dbReference type="Pfam" id="PF00353">
    <property type="entry name" value="HemolysinCabind"/>
    <property type="match status" value="4"/>
</dbReference>
<dbReference type="InterPro" id="IPR050557">
    <property type="entry name" value="RTX_toxin/Mannuronan_C5-epim"/>
</dbReference>
<evidence type="ECO:0000256" key="3">
    <source>
        <dbReference type="SAM" id="MobiDB-lite"/>
    </source>
</evidence>
<dbReference type="EMBL" id="FNQM01000008">
    <property type="protein sequence ID" value="SEA63358.1"/>
    <property type="molecule type" value="Genomic_DNA"/>
</dbReference>
<proteinExistence type="predicted"/>
<dbReference type="PANTHER" id="PTHR38340">
    <property type="entry name" value="S-LAYER PROTEIN"/>
    <property type="match status" value="1"/>
</dbReference>
<evidence type="ECO:0000313" key="5">
    <source>
        <dbReference type="Proteomes" id="UP000198703"/>
    </source>
</evidence>